<feature type="non-terminal residue" evidence="2">
    <location>
        <position position="145"/>
    </location>
</feature>
<comment type="caution">
    <text evidence="2">The sequence shown here is derived from an EMBL/GenBank/DDBJ whole genome shotgun (WGS) entry which is preliminary data.</text>
</comment>
<feature type="non-terminal residue" evidence="2">
    <location>
        <position position="1"/>
    </location>
</feature>
<feature type="region of interest" description="Disordered" evidence="1">
    <location>
        <begin position="117"/>
        <end position="145"/>
    </location>
</feature>
<name>A0ABN9PHB9_9DINO</name>
<organism evidence="2 3">
    <name type="scientific">Prorocentrum cordatum</name>
    <dbReference type="NCBI Taxonomy" id="2364126"/>
    <lineage>
        <taxon>Eukaryota</taxon>
        <taxon>Sar</taxon>
        <taxon>Alveolata</taxon>
        <taxon>Dinophyceae</taxon>
        <taxon>Prorocentrales</taxon>
        <taxon>Prorocentraceae</taxon>
        <taxon>Prorocentrum</taxon>
    </lineage>
</organism>
<protein>
    <submittedName>
        <fullName evidence="2">Uncharacterized protein</fullName>
    </submittedName>
</protein>
<evidence type="ECO:0000256" key="1">
    <source>
        <dbReference type="SAM" id="MobiDB-lite"/>
    </source>
</evidence>
<dbReference type="Proteomes" id="UP001189429">
    <property type="component" value="Unassembled WGS sequence"/>
</dbReference>
<evidence type="ECO:0000313" key="2">
    <source>
        <dbReference type="EMBL" id="CAK0792356.1"/>
    </source>
</evidence>
<dbReference type="EMBL" id="CAUYUJ010000760">
    <property type="protein sequence ID" value="CAK0792356.1"/>
    <property type="molecule type" value="Genomic_DNA"/>
</dbReference>
<accession>A0ABN9PHB9</accession>
<gene>
    <name evidence="2" type="ORF">PCOR1329_LOCUS2988</name>
</gene>
<reference evidence="2" key="1">
    <citation type="submission" date="2023-10" db="EMBL/GenBank/DDBJ databases">
        <authorList>
            <person name="Chen Y."/>
            <person name="Shah S."/>
            <person name="Dougan E. K."/>
            <person name="Thang M."/>
            <person name="Chan C."/>
        </authorList>
    </citation>
    <scope>NUCLEOTIDE SEQUENCE [LARGE SCALE GENOMIC DNA]</scope>
</reference>
<feature type="region of interest" description="Disordered" evidence="1">
    <location>
        <begin position="1"/>
        <end position="85"/>
    </location>
</feature>
<feature type="compositionally biased region" description="Basic and acidic residues" evidence="1">
    <location>
        <begin position="18"/>
        <end position="44"/>
    </location>
</feature>
<keyword evidence="3" id="KW-1185">Reference proteome</keyword>
<evidence type="ECO:0000313" key="3">
    <source>
        <dbReference type="Proteomes" id="UP001189429"/>
    </source>
</evidence>
<feature type="compositionally biased region" description="Basic residues" evidence="1">
    <location>
        <begin position="1"/>
        <end position="12"/>
    </location>
</feature>
<proteinExistence type="predicted"/>
<sequence length="145" mass="15500">RRGRGREGRRRGGVGVPRPREDREAAGHRARALERLRPGAREGAGRAQGRDGVPGRAGRGCRGDQQRPAGPGRHEGRGGGGCFAESRDRRIPARYCQEGGFDCDGCSRVVCAGPAEQHRADAGAGRREGGCQRREGPRRAAVERG</sequence>